<organism evidence="2 3">
    <name type="scientific">Endozoicomonas elysicola</name>
    <dbReference type="NCBI Taxonomy" id="305900"/>
    <lineage>
        <taxon>Bacteria</taxon>
        <taxon>Pseudomonadati</taxon>
        <taxon>Pseudomonadota</taxon>
        <taxon>Gammaproteobacteria</taxon>
        <taxon>Oceanospirillales</taxon>
        <taxon>Endozoicomonadaceae</taxon>
        <taxon>Endozoicomonas</taxon>
    </lineage>
</organism>
<sequence length="156" mass="17576">MSQNKYKSIQDLVDNYIDSGLSAREYVEARVDAGDLSAAEALKLLSILREAQSITFKLAEVSDDEFAGLHMVLIRKEDEDEDYQDDASPLFSIEIDETLNNHKDDVINLLQKFAKELAVLATRGELEEAEAIDTVDDNPEDWLDHPNILPASETRH</sequence>
<evidence type="ECO:0000313" key="2">
    <source>
        <dbReference type="EMBL" id="KEI73076.1"/>
    </source>
</evidence>
<protein>
    <submittedName>
        <fullName evidence="2">Uncharacterized protein</fullName>
    </submittedName>
</protein>
<dbReference type="RefSeq" id="WP_020582263.1">
    <property type="nucleotide sequence ID" value="NZ_JOJP01000001.1"/>
</dbReference>
<dbReference type="Proteomes" id="UP000027997">
    <property type="component" value="Unassembled WGS sequence"/>
</dbReference>
<keyword evidence="3" id="KW-1185">Reference proteome</keyword>
<comment type="caution">
    <text evidence="2">The sequence shown here is derived from an EMBL/GenBank/DDBJ whole genome shotgun (WGS) entry which is preliminary data.</text>
</comment>
<feature type="region of interest" description="Disordered" evidence="1">
    <location>
        <begin position="135"/>
        <end position="156"/>
    </location>
</feature>
<name>A0A081KG00_9GAMM</name>
<accession>A0A081KG00</accession>
<gene>
    <name evidence="2" type="ORF">GV64_22295</name>
</gene>
<evidence type="ECO:0000256" key="1">
    <source>
        <dbReference type="SAM" id="MobiDB-lite"/>
    </source>
</evidence>
<proteinExistence type="predicted"/>
<dbReference type="AlphaFoldDB" id="A0A081KG00"/>
<dbReference type="EMBL" id="JOJP01000001">
    <property type="protein sequence ID" value="KEI73076.1"/>
    <property type="molecule type" value="Genomic_DNA"/>
</dbReference>
<reference evidence="2 3" key="1">
    <citation type="submission" date="2014-06" db="EMBL/GenBank/DDBJ databases">
        <title>Whole Genome Sequences of Three Symbiotic Endozoicomonas Bacteria.</title>
        <authorList>
            <person name="Neave M.J."/>
            <person name="Apprill A."/>
            <person name="Voolstra C.R."/>
        </authorList>
    </citation>
    <scope>NUCLEOTIDE SEQUENCE [LARGE SCALE GENOMIC DNA]</scope>
    <source>
        <strain evidence="2 3">DSM 22380</strain>
    </source>
</reference>
<evidence type="ECO:0000313" key="3">
    <source>
        <dbReference type="Proteomes" id="UP000027997"/>
    </source>
</evidence>